<evidence type="ECO:0000313" key="1">
    <source>
        <dbReference type="EMBL" id="ASP21791.1"/>
    </source>
</evidence>
<dbReference type="InterPro" id="IPR045386">
    <property type="entry name" value="DUF6525"/>
</dbReference>
<dbReference type="KEGG" id="aht:ANTHELSMS3_03140"/>
<evidence type="ECO:0008006" key="3">
    <source>
        <dbReference type="Google" id="ProtNLM"/>
    </source>
</evidence>
<keyword evidence="2" id="KW-1185">Reference proteome</keyword>
<dbReference type="Pfam" id="PF20135">
    <property type="entry name" value="DUF6525"/>
    <property type="match status" value="1"/>
</dbReference>
<evidence type="ECO:0000313" key="2">
    <source>
        <dbReference type="Proteomes" id="UP000203589"/>
    </source>
</evidence>
<dbReference type="EMBL" id="CP022540">
    <property type="protein sequence ID" value="ASP21791.1"/>
    <property type="molecule type" value="Genomic_DNA"/>
</dbReference>
<name>A0A222E772_9RHOB</name>
<accession>A0A222E772</accession>
<reference evidence="1 2" key="1">
    <citation type="submission" date="2017-07" db="EMBL/GenBank/DDBJ databases">
        <title>Genome Sequence of Antarctobacter heliothermus Strain SMS3 Isolated from a culture of the Diatom Skeletonema marinoi.</title>
        <authorList>
            <person name="Topel M."/>
            <person name="Pinder M.I.M."/>
            <person name="Johansson O.N."/>
            <person name="Kourtchenko O."/>
            <person name="Godhe A."/>
            <person name="Clarke A.K."/>
        </authorList>
    </citation>
    <scope>NUCLEOTIDE SEQUENCE [LARGE SCALE GENOMIC DNA]</scope>
    <source>
        <strain evidence="1 2">SMS3</strain>
    </source>
</reference>
<organism evidence="1 2">
    <name type="scientific">Antarctobacter heliothermus</name>
    <dbReference type="NCBI Taxonomy" id="74033"/>
    <lineage>
        <taxon>Bacteria</taxon>
        <taxon>Pseudomonadati</taxon>
        <taxon>Pseudomonadota</taxon>
        <taxon>Alphaproteobacteria</taxon>
        <taxon>Rhodobacterales</taxon>
        <taxon>Roseobacteraceae</taxon>
        <taxon>Antarctobacter</taxon>
    </lineage>
</organism>
<protein>
    <recommendedName>
        <fullName evidence="3">Transposase</fullName>
    </recommendedName>
</protein>
<gene>
    <name evidence="1" type="ORF">ANTHELSMS3_03140</name>
</gene>
<proteinExistence type="predicted"/>
<dbReference type="Proteomes" id="UP000203589">
    <property type="component" value="Chromosome"/>
</dbReference>
<sequence length="77" mass="8917">MRDYDRLPQELRMWLASASLPWAPRSVLRAYDKAIAKTSDKDRALHELDRLQESLLKRDAVKVWGQNHPGAPRRPAP</sequence>
<dbReference type="AlphaFoldDB" id="A0A222E772"/>
<dbReference type="RefSeq" id="WP_254694750.1">
    <property type="nucleotide sequence ID" value="NZ_CP022540.1"/>
</dbReference>